<sequence length="130" mass="14568">MPVPRGMGRINKVGPNRVTRHLVPVIPGFGLVVHHGRRSGAEYRTPVNVFRTDTGYVIALAYGPETDWVKNVLAEGGCTLLTRGRSVRCAHPEVYVDRKRHHIRPVEKTVLGLLRVDHFLALQTVWSQDA</sequence>
<accession>A0A563EA55</accession>
<reference evidence="1 2" key="1">
    <citation type="submission" date="2019-05" db="EMBL/GenBank/DDBJ databases">
        <authorList>
            <person name="Lee S.D."/>
        </authorList>
    </citation>
    <scope>NUCLEOTIDE SEQUENCE [LARGE SCALE GENOMIC DNA]</scope>
    <source>
        <strain evidence="1 2">C5-26</strain>
    </source>
</reference>
<dbReference type="InterPro" id="IPR012349">
    <property type="entry name" value="Split_barrel_FMN-bd"/>
</dbReference>
<gene>
    <name evidence="1" type="ORF">FGL98_01070</name>
</gene>
<dbReference type="Proteomes" id="UP000320244">
    <property type="component" value="Unassembled WGS sequence"/>
</dbReference>
<dbReference type="AlphaFoldDB" id="A0A563EA55"/>
<dbReference type="NCBIfam" id="TIGR00026">
    <property type="entry name" value="hi_GC_TIGR00026"/>
    <property type="match status" value="1"/>
</dbReference>
<dbReference type="OrthoDB" id="3778270at2"/>
<name>A0A563EA55_9MICO</name>
<keyword evidence="2" id="KW-1185">Reference proteome</keyword>
<dbReference type="GO" id="GO:0016491">
    <property type="term" value="F:oxidoreductase activity"/>
    <property type="evidence" value="ECO:0007669"/>
    <property type="project" value="InterPro"/>
</dbReference>
<reference evidence="1 2" key="2">
    <citation type="submission" date="2019-08" db="EMBL/GenBank/DDBJ databases">
        <title>Jejuicoccus antrihumi gen. nov., sp. nov., a new member of the family Dermacoccaceae isolated from a cave.</title>
        <authorList>
            <person name="Schumann P."/>
            <person name="Kim I.S."/>
        </authorList>
    </citation>
    <scope>NUCLEOTIDE SEQUENCE [LARGE SCALE GENOMIC DNA]</scope>
    <source>
        <strain evidence="1 2">C5-26</strain>
    </source>
</reference>
<comment type="caution">
    <text evidence="1">The sequence shown here is derived from an EMBL/GenBank/DDBJ whole genome shotgun (WGS) entry which is preliminary data.</text>
</comment>
<evidence type="ECO:0000313" key="1">
    <source>
        <dbReference type="EMBL" id="TWP39093.1"/>
    </source>
</evidence>
<dbReference type="EMBL" id="VCQV01000001">
    <property type="protein sequence ID" value="TWP39093.1"/>
    <property type="molecule type" value="Genomic_DNA"/>
</dbReference>
<proteinExistence type="predicted"/>
<evidence type="ECO:0000313" key="2">
    <source>
        <dbReference type="Proteomes" id="UP000320244"/>
    </source>
</evidence>
<protein>
    <submittedName>
        <fullName evidence="1">Nitroreductase family deazaflavin-dependent oxidoreductase</fullName>
    </submittedName>
</protein>
<dbReference type="Gene3D" id="2.30.110.10">
    <property type="entry name" value="Electron Transport, Fmn-binding Protein, Chain A"/>
    <property type="match status" value="1"/>
</dbReference>
<dbReference type="InterPro" id="IPR004378">
    <property type="entry name" value="F420H2_quin_Rdtase"/>
</dbReference>
<organism evidence="1 2">
    <name type="scientific">Leekyejoonella antrihumi</name>
    <dbReference type="NCBI Taxonomy" id="1660198"/>
    <lineage>
        <taxon>Bacteria</taxon>
        <taxon>Bacillati</taxon>
        <taxon>Actinomycetota</taxon>
        <taxon>Actinomycetes</taxon>
        <taxon>Micrococcales</taxon>
        <taxon>Dermacoccaceae</taxon>
        <taxon>Leekyejoonella</taxon>
    </lineage>
</organism>